<dbReference type="GO" id="GO:0003677">
    <property type="term" value="F:DNA binding"/>
    <property type="evidence" value="ECO:0007669"/>
    <property type="project" value="UniProtKB-KW"/>
</dbReference>
<comment type="similarity">
    <text evidence="1">Belongs to the sigma-70 factor family. ECF subfamily.</text>
</comment>
<evidence type="ECO:0000259" key="7">
    <source>
        <dbReference type="Pfam" id="PF08281"/>
    </source>
</evidence>
<dbReference type="AlphaFoldDB" id="A0A328HJM8"/>
<evidence type="ECO:0000256" key="1">
    <source>
        <dbReference type="ARBA" id="ARBA00010641"/>
    </source>
</evidence>
<dbReference type="Gene3D" id="1.10.10.10">
    <property type="entry name" value="Winged helix-like DNA-binding domain superfamily/Winged helix DNA-binding domain"/>
    <property type="match status" value="1"/>
</dbReference>
<accession>A0A328HJM8</accession>
<dbReference type="InterPro" id="IPR013249">
    <property type="entry name" value="RNA_pol_sigma70_r4_t2"/>
</dbReference>
<dbReference type="Gene3D" id="1.10.1740.10">
    <property type="match status" value="1"/>
</dbReference>
<evidence type="ECO:0000256" key="3">
    <source>
        <dbReference type="ARBA" id="ARBA00023082"/>
    </source>
</evidence>
<dbReference type="GO" id="GO:0006352">
    <property type="term" value="P:DNA-templated transcription initiation"/>
    <property type="evidence" value="ECO:0007669"/>
    <property type="project" value="InterPro"/>
</dbReference>
<name>A0A328HJM8_ARTGO</name>
<sequence length="204" mass="23221">MGDTGKAPGDEDLWMRVMNGDGSAFASLFVRHRDRVFVHSLRLVRTPFEAEDVTAVVFLEAWRCRSRIRLVNDSMLGWLLITATNVARNKLRSTLRYERLLRKLPQCQEVPDHSDSVAEHVDEDRQSELLHRAFRSLGRRDQEIIALCVLEDMSTAEVSELLGIPLGTVKSRLSRAKQKLAQLMNPPARFLPAPPPLRPEEETP</sequence>
<feature type="domain" description="RNA polymerase sigma-70 region 2" evidence="6">
    <location>
        <begin position="28"/>
        <end position="94"/>
    </location>
</feature>
<dbReference type="Pfam" id="PF04542">
    <property type="entry name" value="Sigma70_r2"/>
    <property type="match status" value="1"/>
</dbReference>
<dbReference type="GO" id="GO:0016987">
    <property type="term" value="F:sigma factor activity"/>
    <property type="evidence" value="ECO:0007669"/>
    <property type="project" value="UniProtKB-KW"/>
</dbReference>
<organism evidence="8 9">
    <name type="scientific">Arthrobacter globiformis</name>
    <dbReference type="NCBI Taxonomy" id="1665"/>
    <lineage>
        <taxon>Bacteria</taxon>
        <taxon>Bacillati</taxon>
        <taxon>Actinomycetota</taxon>
        <taxon>Actinomycetes</taxon>
        <taxon>Micrococcales</taxon>
        <taxon>Micrococcaceae</taxon>
        <taxon>Arthrobacter</taxon>
    </lineage>
</organism>
<comment type="caution">
    <text evidence="8">The sequence shown here is derived from an EMBL/GenBank/DDBJ whole genome shotgun (WGS) entry which is preliminary data.</text>
</comment>
<evidence type="ECO:0008006" key="10">
    <source>
        <dbReference type="Google" id="ProtNLM"/>
    </source>
</evidence>
<dbReference type="NCBIfam" id="TIGR02937">
    <property type="entry name" value="sigma70-ECF"/>
    <property type="match status" value="1"/>
</dbReference>
<protein>
    <recommendedName>
        <fullName evidence="10">RNA polymerase sigma factor</fullName>
    </recommendedName>
</protein>
<dbReference type="InterPro" id="IPR036388">
    <property type="entry name" value="WH-like_DNA-bd_sf"/>
</dbReference>
<keyword evidence="4" id="KW-0238">DNA-binding</keyword>
<evidence type="ECO:0000313" key="8">
    <source>
        <dbReference type="EMBL" id="RAM37213.1"/>
    </source>
</evidence>
<keyword evidence="5" id="KW-0804">Transcription</keyword>
<dbReference type="InterPro" id="IPR007627">
    <property type="entry name" value="RNA_pol_sigma70_r2"/>
</dbReference>
<dbReference type="CDD" id="cd06171">
    <property type="entry name" value="Sigma70_r4"/>
    <property type="match status" value="1"/>
</dbReference>
<gene>
    <name evidence="8" type="ORF">DBZ45_11265</name>
</gene>
<keyword evidence="3" id="KW-0731">Sigma factor</keyword>
<dbReference type="InterPro" id="IPR013324">
    <property type="entry name" value="RNA_pol_sigma_r3/r4-like"/>
</dbReference>
<dbReference type="PANTHER" id="PTHR43133:SF8">
    <property type="entry name" value="RNA POLYMERASE SIGMA FACTOR HI_1459-RELATED"/>
    <property type="match status" value="1"/>
</dbReference>
<feature type="domain" description="RNA polymerase sigma factor 70 region 4 type 2" evidence="7">
    <location>
        <begin position="128"/>
        <end position="180"/>
    </location>
</feature>
<evidence type="ECO:0000313" key="9">
    <source>
        <dbReference type="Proteomes" id="UP000249166"/>
    </source>
</evidence>
<proteinExistence type="inferred from homology"/>
<dbReference type="EMBL" id="QLNP01000075">
    <property type="protein sequence ID" value="RAM37213.1"/>
    <property type="molecule type" value="Genomic_DNA"/>
</dbReference>
<keyword evidence="2" id="KW-0805">Transcription regulation</keyword>
<reference evidence="8 9" key="1">
    <citation type="submission" date="2018-04" db="EMBL/GenBank/DDBJ databases">
        <title>Bacteria isolated from cave deposits of Manipur.</title>
        <authorList>
            <person name="Sahoo D."/>
            <person name="Sarangthem I."/>
            <person name="Nandeibam J."/>
        </authorList>
    </citation>
    <scope>NUCLEOTIDE SEQUENCE [LARGE SCALE GENOMIC DNA]</scope>
    <source>
        <strain evidence="9">mrc11</strain>
    </source>
</reference>
<dbReference type="SUPFAM" id="SSF88659">
    <property type="entry name" value="Sigma3 and sigma4 domains of RNA polymerase sigma factors"/>
    <property type="match status" value="1"/>
</dbReference>
<evidence type="ECO:0000256" key="4">
    <source>
        <dbReference type="ARBA" id="ARBA00023125"/>
    </source>
</evidence>
<evidence type="ECO:0000256" key="5">
    <source>
        <dbReference type="ARBA" id="ARBA00023163"/>
    </source>
</evidence>
<dbReference type="InterPro" id="IPR014284">
    <property type="entry name" value="RNA_pol_sigma-70_dom"/>
</dbReference>
<dbReference type="Proteomes" id="UP000249166">
    <property type="component" value="Unassembled WGS sequence"/>
</dbReference>
<dbReference type="PANTHER" id="PTHR43133">
    <property type="entry name" value="RNA POLYMERASE ECF-TYPE SIGMA FACTO"/>
    <property type="match status" value="1"/>
</dbReference>
<evidence type="ECO:0000256" key="2">
    <source>
        <dbReference type="ARBA" id="ARBA00023015"/>
    </source>
</evidence>
<dbReference type="OrthoDB" id="3747638at2"/>
<dbReference type="SUPFAM" id="SSF88946">
    <property type="entry name" value="Sigma2 domain of RNA polymerase sigma factors"/>
    <property type="match status" value="1"/>
</dbReference>
<dbReference type="InterPro" id="IPR013325">
    <property type="entry name" value="RNA_pol_sigma_r2"/>
</dbReference>
<dbReference type="Pfam" id="PF08281">
    <property type="entry name" value="Sigma70_r4_2"/>
    <property type="match status" value="1"/>
</dbReference>
<evidence type="ECO:0000259" key="6">
    <source>
        <dbReference type="Pfam" id="PF04542"/>
    </source>
</evidence>
<dbReference type="InterPro" id="IPR039425">
    <property type="entry name" value="RNA_pol_sigma-70-like"/>
</dbReference>